<accession>A0ABW7SDG6</accession>
<dbReference type="Proteomes" id="UP001611075">
    <property type="component" value="Unassembled WGS sequence"/>
</dbReference>
<proteinExistence type="predicted"/>
<comment type="caution">
    <text evidence="2">The sequence shown here is derived from an EMBL/GenBank/DDBJ whole genome shotgun (WGS) entry which is preliminary data.</text>
</comment>
<keyword evidence="1" id="KW-1133">Transmembrane helix</keyword>
<gene>
    <name evidence="2" type="ORF">ACH4OY_03375</name>
</gene>
<organism evidence="2 3">
    <name type="scientific">Micromonospora rubida</name>
    <dbReference type="NCBI Taxonomy" id="2697657"/>
    <lineage>
        <taxon>Bacteria</taxon>
        <taxon>Bacillati</taxon>
        <taxon>Actinomycetota</taxon>
        <taxon>Actinomycetes</taxon>
        <taxon>Micromonosporales</taxon>
        <taxon>Micromonosporaceae</taxon>
        <taxon>Micromonospora</taxon>
    </lineage>
</organism>
<feature type="transmembrane region" description="Helical" evidence="1">
    <location>
        <begin position="17"/>
        <end position="37"/>
    </location>
</feature>
<protein>
    <submittedName>
        <fullName evidence="2">Uncharacterized protein</fullName>
    </submittedName>
</protein>
<feature type="transmembrane region" description="Helical" evidence="1">
    <location>
        <begin position="113"/>
        <end position="134"/>
    </location>
</feature>
<dbReference type="RefSeq" id="WP_396676407.1">
    <property type="nucleotide sequence ID" value="NZ_JBIRPU010000002.1"/>
</dbReference>
<evidence type="ECO:0000256" key="1">
    <source>
        <dbReference type="SAM" id="Phobius"/>
    </source>
</evidence>
<keyword evidence="1" id="KW-0472">Membrane</keyword>
<evidence type="ECO:0000313" key="2">
    <source>
        <dbReference type="EMBL" id="MFI0791734.1"/>
    </source>
</evidence>
<dbReference type="EMBL" id="JBIRPU010000002">
    <property type="protein sequence ID" value="MFI0791734.1"/>
    <property type="molecule type" value="Genomic_DNA"/>
</dbReference>
<keyword evidence="1" id="KW-0812">Transmembrane</keyword>
<keyword evidence="3" id="KW-1185">Reference proteome</keyword>
<feature type="transmembrane region" description="Helical" evidence="1">
    <location>
        <begin position="73"/>
        <end position="101"/>
    </location>
</feature>
<name>A0ABW7SDG6_9ACTN</name>
<evidence type="ECO:0000313" key="3">
    <source>
        <dbReference type="Proteomes" id="UP001611075"/>
    </source>
</evidence>
<sequence>MSTTAAPGARAPSSVRLLTTIHLAFAGAFLLVTVLYLGRMAATGAGPADMLTGHYDPKDLVPFGPSGVNPFTWLYALVALLYLVGFLVSPALAMVSLPLLARTWHELSRPARALLLAGIVSAVALPLLRLLPAVGDMHRWWLD</sequence>
<reference evidence="2 3" key="1">
    <citation type="submission" date="2024-10" db="EMBL/GenBank/DDBJ databases">
        <title>The Natural Products Discovery Center: Release of the First 8490 Sequenced Strains for Exploring Actinobacteria Biosynthetic Diversity.</title>
        <authorList>
            <person name="Kalkreuter E."/>
            <person name="Kautsar S.A."/>
            <person name="Yang D."/>
            <person name="Bader C.D."/>
            <person name="Teijaro C.N."/>
            <person name="Fluegel L."/>
            <person name="Davis C.M."/>
            <person name="Simpson J.R."/>
            <person name="Lauterbach L."/>
            <person name="Steele A.D."/>
            <person name="Gui C."/>
            <person name="Meng S."/>
            <person name="Li G."/>
            <person name="Viehrig K."/>
            <person name="Ye F."/>
            <person name="Su P."/>
            <person name="Kiefer A.F."/>
            <person name="Nichols A."/>
            <person name="Cepeda A.J."/>
            <person name="Yan W."/>
            <person name="Fan B."/>
            <person name="Jiang Y."/>
            <person name="Adhikari A."/>
            <person name="Zheng C.-J."/>
            <person name="Schuster L."/>
            <person name="Cowan T.M."/>
            <person name="Smanski M.J."/>
            <person name="Chevrette M.G."/>
            <person name="De Carvalho L.P.S."/>
            <person name="Shen B."/>
        </authorList>
    </citation>
    <scope>NUCLEOTIDE SEQUENCE [LARGE SCALE GENOMIC DNA]</scope>
    <source>
        <strain evidence="2 3">NPDC021253</strain>
    </source>
</reference>